<dbReference type="GeneID" id="65127641"/>
<organism evidence="1 2">
    <name type="scientific">Mycobacterium phage Gail</name>
    <dbReference type="NCBI Taxonomy" id="2743994"/>
    <lineage>
        <taxon>Viruses</taxon>
        <taxon>Duplodnaviria</taxon>
        <taxon>Heunggongvirae</taxon>
        <taxon>Uroviricota</taxon>
        <taxon>Caudoviricetes</taxon>
        <taxon>Luchadorvirus</taxon>
        <taxon>Luchadorvirus gail</taxon>
        <taxon>Lucadorvirus gail</taxon>
    </lineage>
</organism>
<dbReference type="KEGG" id="vg:65127641"/>
<dbReference type="RefSeq" id="YP_010109360.1">
    <property type="nucleotide sequence ID" value="NC_055858.1"/>
</dbReference>
<gene>
    <name evidence="1" type="primary">8</name>
    <name evidence="1" type="ORF">SEA_GAIL_8</name>
</gene>
<protein>
    <submittedName>
        <fullName evidence="1">Uncharacterized protein</fullName>
    </submittedName>
</protein>
<sequence length="46" mass="5081">MITKIKSAILMFALKKLVKYLVAHPDVIPGSIDDRVLPMVAKFLGV</sequence>
<name>A0A7D5JV30_9CAUD</name>
<proteinExistence type="predicted"/>
<accession>A0A7D5JV30</accession>
<dbReference type="Proteomes" id="UP000510603">
    <property type="component" value="Segment"/>
</dbReference>
<reference evidence="1 2" key="1">
    <citation type="submission" date="2020-05" db="EMBL/GenBank/DDBJ databases">
        <authorList>
            <person name="Vorhees N."/>
            <person name="Tucker A.R."/>
            <person name="Stephan M.R."/>
            <person name="Stalions G.A."/>
            <person name="Riebschleger D.L."/>
            <person name="Petouhoff A.M."/>
            <person name="Paluch K.V."/>
            <person name="Lockett T."/>
            <person name="Koorndyk N.D."/>
            <person name="Koehl A.J."/>
            <person name="Johnson H.K."/>
            <person name="Hood S.A."/>
            <person name="Currier J.K."/>
            <person name="Covert A."/>
            <person name="Bojanowski S.E."/>
            <person name="Bilisko A."/>
            <person name="Bartz C."/>
            <person name="Beck A.M."/>
            <person name="Sievers M.T."/>
            <person name="Stukey J."/>
            <person name="Garlena R.A."/>
            <person name="Russell D.A."/>
            <person name="Pope W.H."/>
            <person name="Jacobs-Sera D."/>
            <person name="Hatfull G.F."/>
        </authorList>
    </citation>
    <scope>NUCLEOTIDE SEQUENCE [LARGE SCALE GENOMIC DNA]</scope>
</reference>
<evidence type="ECO:0000313" key="2">
    <source>
        <dbReference type="Proteomes" id="UP000510603"/>
    </source>
</evidence>
<dbReference type="EMBL" id="MT522004">
    <property type="protein sequence ID" value="QLF84572.1"/>
    <property type="molecule type" value="Genomic_DNA"/>
</dbReference>
<evidence type="ECO:0000313" key="1">
    <source>
        <dbReference type="EMBL" id="QLF84572.1"/>
    </source>
</evidence>
<keyword evidence="2" id="KW-1185">Reference proteome</keyword>